<evidence type="ECO:0000313" key="2">
    <source>
        <dbReference type="EMBL" id="EMA47964.1"/>
    </source>
</evidence>
<sequence>MSKSADAPITEDLDWREVHERPSPSTMAIEPMRREAKEVTTAVFENNFNVDLDDALSSRSRKLQRELERRLGITYPDCPQCQTEGEWGQEPGEPLICYVCWEGPPEDIRHEVHRQWKRIFEVRDDE</sequence>
<dbReference type="InParanoid" id="M0MTA1"/>
<name>M0MTA1_9EURY</name>
<feature type="region of interest" description="Disordered" evidence="1">
    <location>
        <begin position="1"/>
        <end position="25"/>
    </location>
</feature>
<evidence type="ECO:0000313" key="3">
    <source>
        <dbReference type="Proteomes" id="UP000011669"/>
    </source>
</evidence>
<dbReference type="PATRIC" id="fig|1227455.4.peg.162"/>
<dbReference type="EMBL" id="AOMD01000002">
    <property type="protein sequence ID" value="EMA47964.1"/>
    <property type="molecule type" value="Genomic_DNA"/>
</dbReference>
<evidence type="ECO:0000256" key="1">
    <source>
        <dbReference type="SAM" id="MobiDB-lite"/>
    </source>
</evidence>
<gene>
    <name evidence="2" type="ORF">C449_00790</name>
</gene>
<accession>M0MTA1</accession>
<reference evidence="2 3" key="1">
    <citation type="journal article" date="2014" name="PLoS Genet.">
        <title>Phylogenetically driven sequencing of extremely halophilic archaea reveals strategies for static and dynamic osmo-response.</title>
        <authorList>
            <person name="Becker E.A."/>
            <person name="Seitzer P.M."/>
            <person name="Tritt A."/>
            <person name="Larsen D."/>
            <person name="Krusor M."/>
            <person name="Yao A.I."/>
            <person name="Wu D."/>
            <person name="Madern D."/>
            <person name="Eisen J.A."/>
            <person name="Darling A.E."/>
            <person name="Facciotti M.T."/>
        </authorList>
    </citation>
    <scope>NUCLEOTIDE SEQUENCE [LARGE SCALE GENOMIC DNA]</scope>
    <source>
        <strain evidence="2 3">DSM 5350</strain>
    </source>
</reference>
<comment type="caution">
    <text evidence="2">The sequence shown here is derived from an EMBL/GenBank/DDBJ whole genome shotgun (WGS) entry which is preliminary data.</text>
</comment>
<dbReference type="Proteomes" id="UP000011669">
    <property type="component" value="Unassembled WGS sequence"/>
</dbReference>
<dbReference type="RefSeq" id="WP_006075960.1">
    <property type="nucleotide sequence ID" value="NZ_AOMD01000002.1"/>
</dbReference>
<feature type="compositionally biased region" description="Basic and acidic residues" evidence="1">
    <location>
        <begin position="13"/>
        <end position="22"/>
    </location>
</feature>
<dbReference type="OrthoDB" id="350999at2157"/>
<dbReference type="STRING" id="1227455.C449_00790"/>
<organism evidence="2 3">
    <name type="scientific">Halococcus saccharolyticus DSM 5350</name>
    <dbReference type="NCBI Taxonomy" id="1227455"/>
    <lineage>
        <taxon>Archaea</taxon>
        <taxon>Methanobacteriati</taxon>
        <taxon>Methanobacteriota</taxon>
        <taxon>Stenosarchaea group</taxon>
        <taxon>Halobacteria</taxon>
        <taxon>Halobacteriales</taxon>
        <taxon>Halococcaceae</taxon>
        <taxon>Halococcus</taxon>
    </lineage>
</organism>
<protein>
    <submittedName>
        <fullName evidence="2">Uncharacterized protein</fullName>
    </submittedName>
</protein>
<proteinExistence type="predicted"/>
<dbReference type="AlphaFoldDB" id="M0MTA1"/>
<keyword evidence="3" id="KW-1185">Reference proteome</keyword>